<protein>
    <submittedName>
        <fullName evidence="2">Sporulation protein</fullName>
    </submittedName>
</protein>
<organism evidence="2 3">
    <name type="scientific">Candidatus Reconcilbacillus cellulovorans</name>
    <dbReference type="NCBI Taxonomy" id="1906605"/>
    <lineage>
        <taxon>Bacteria</taxon>
        <taxon>Bacillati</taxon>
        <taxon>Bacillota</taxon>
        <taxon>Bacilli</taxon>
        <taxon>Bacillales</taxon>
        <taxon>Paenibacillaceae</taxon>
        <taxon>Candidatus Reconcilbacillus</taxon>
    </lineage>
</organism>
<accession>A0A2A6E395</accession>
<dbReference type="AlphaFoldDB" id="A0A2A6E395"/>
<evidence type="ECO:0000256" key="1">
    <source>
        <dbReference type="SAM" id="Phobius"/>
    </source>
</evidence>
<sequence>METLLTMSRNFFVAFGMVVGASLLSGLWAMLLLKPPAPAILETARNVKVWALVAAVGGTIDPIRTIEFNLSEGMIPSAIRQMLCIAAAFAGAHAGTELMNWIGEEGAHR</sequence>
<keyword evidence="1" id="KW-0472">Membrane</keyword>
<reference evidence="2 3" key="1">
    <citation type="submission" date="2016-12" db="EMBL/GenBank/DDBJ databases">
        <title>Candidatus Reconcilibacillus cellulovorans genome.</title>
        <authorList>
            <person name="Kolinko S."/>
            <person name="Wu Y.-W."/>
            <person name="Tachea F."/>
            <person name="Denzel E."/>
            <person name="Hiras J."/>
            <person name="Baecker N."/>
            <person name="Chan L.J."/>
            <person name="Eichorst S.A."/>
            <person name="Frey D."/>
            <person name="Adams P.D."/>
            <person name="Pray T."/>
            <person name="Tanjore D."/>
            <person name="Petzold C.J."/>
            <person name="Gladden J.M."/>
            <person name="Simmons B.A."/>
            <person name="Singer S.W."/>
        </authorList>
    </citation>
    <scope>NUCLEOTIDE SEQUENCE [LARGE SCALE GENOMIC DNA]</scope>
    <source>
        <strain evidence="2">JTherm</strain>
    </source>
</reference>
<dbReference type="InterPro" id="IPR025689">
    <property type="entry name" value="Spore_YtrH"/>
</dbReference>
<name>A0A2A6E395_9BACL</name>
<dbReference type="EMBL" id="MOXJ01000002">
    <property type="protein sequence ID" value="PDO11465.1"/>
    <property type="molecule type" value="Genomic_DNA"/>
</dbReference>
<feature type="transmembrane region" description="Helical" evidence="1">
    <location>
        <begin position="12"/>
        <end position="33"/>
    </location>
</feature>
<evidence type="ECO:0000313" key="3">
    <source>
        <dbReference type="Proteomes" id="UP000243688"/>
    </source>
</evidence>
<dbReference type="Pfam" id="PF14034">
    <property type="entry name" value="Spore_YtrH"/>
    <property type="match status" value="1"/>
</dbReference>
<keyword evidence="1" id="KW-0812">Transmembrane</keyword>
<dbReference type="Proteomes" id="UP000243688">
    <property type="component" value="Unassembled WGS sequence"/>
</dbReference>
<comment type="caution">
    <text evidence="2">The sequence shown here is derived from an EMBL/GenBank/DDBJ whole genome shotgun (WGS) entry which is preliminary data.</text>
</comment>
<evidence type="ECO:0000313" key="2">
    <source>
        <dbReference type="EMBL" id="PDO11465.1"/>
    </source>
</evidence>
<proteinExistence type="predicted"/>
<gene>
    <name evidence="2" type="ORF">BLM47_01600</name>
</gene>
<keyword evidence="1" id="KW-1133">Transmembrane helix</keyword>